<keyword evidence="6 10" id="KW-0812">Transmembrane</keyword>
<dbReference type="GO" id="GO:0005886">
    <property type="term" value="C:plasma membrane"/>
    <property type="evidence" value="ECO:0007669"/>
    <property type="project" value="UniProtKB-SubCell"/>
</dbReference>
<dbReference type="NCBIfam" id="TIGR01843">
    <property type="entry name" value="type_I_hlyD"/>
    <property type="match status" value="1"/>
</dbReference>
<keyword evidence="7 10" id="KW-1133">Transmembrane helix</keyword>
<dbReference type="InterPro" id="IPR010129">
    <property type="entry name" value="T1SS_HlyD"/>
</dbReference>
<accession>A0A1G9K7J4</accession>
<dbReference type="InterPro" id="IPR058982">
    <property type="entry name" value="Beta-barrel_AprE"/>
</dbReference>
<evidence type="ECO:0000259" key="11">
    <source>
        <dbReference type="Pfam" id="PF25994"/>
    </source>
</evidence>
<dbReference type="InterPro" id="IPR006144">
    <property type="entry name" value="Secretion_HlyD_CS"/>
</dbReference>
<evidence type="ECO:0000256" key="1">
    <source>
        <dbReference type="ARBA" id="ARBA00004377"/>
    </source>
</evidence>
<dbReference type="STRING" id="246191.SAMN05660337_2972"/>
<dbReference type="PROSITE" id="PS00543">
    <property type="entry name" value="HLYD_FAMILY"/>
    <property type="match status" value="1"/>
</dbReference>
<dbReference type="InterPro" id="IPR050739">
    <property type="entry name" value="MFP"/>
</dbReference>
<evidence type="ECO:0000256" key="2">
    <source>
        <dbReference type="ARBA" id="ARBA00009477"/>
    </source>
</evidence>
<dbReference type="Pfam" id="PF25994">
    <property type="entry name" value="HH_AprE"/>
    <property type="match status" value="1"/>
</dbReference>
<feature type="transmembrane region" description="Helical" evidence="10">
    <location>
        <begin position="31"/>
        <end position="53"/>
    </location>
</feature>
<comment type="similarity">
    <text evidence="2">Belongs to the membrane fusion protein (MFP) (TC 8.A.1) family.</text>
</comment>
<name>A0A1G9K7J4_9BACT</name>
<dbReference type="InterPro" id="IPR058781">
    <property type="entry name" value="HH_AprE-like"/>
</dbReference>
<keyword evidence="4" id="KW-1003">Cell membrane</keyword>
<dbReference type="Proteomes" id="UP000199053">
    <property type="component" value="Unassembled WGS sequence"/>
</dbReference>
<gene>
    <name evidence="13" type="ORF">SAMN05660337_2972</name>
</gene>
<keyword evidence="5" id="KW-0997">Cell inner membrane</keyword>
<dbReference type="EMBL" id="FNGA01000005">
    <property type="protein sequence ID" value="SDL45731.1"/>
    <property type="molecule type" value="Genomic_DNA"/>
</dbReference>
<dbReference type="RefSeq" id="WP_092162494.1">
    <property type="nucleotide sequence ID" value="NZ_FNGA01000005.1"/>
</dbReference>
<evidence type="ECO:0000256" key="9">
    <source>
        <dbReference type="SAM" id="Coils"/>
    </source>
</evidence>
<dbReference type="AlphaFoldDB" id="A0A1G9K7J4"/>
<dbReference type="PRINTS" id="PR01490">
    <property type="entry name" value="RTXTOXIND"/>
</dbReference>
<keyword evidence="9" id="KW-0175">Coiled coil</keyword>
<evidence type="ECO:0000256" key="3">
    <source>
        <dbReference type="ARBA" id="ARBA00022448"/>
    </source>
</evidence>
<evidence type="ECO:0000256" key="5">
    <source>
        <dbReference type="ARBA" id="ARBA00022519"/>
    </source>
</evidence>
<evidence type="ECO:0000256" key="10">
    <source>
        <dbReference type="SAM" id="Phobius"/>
    </source>
</evidence>
<sequence>MFGKNKLDSEELLFVSEVDQALYGKGRKFTYIMYLTIMVFIVVFGVWAEYAVLDEVTRGFGRVIPSQRIQEIQNLEGGILSDIFVYEGQEVEKGEVLCRLQNEQAASSYRDAYAHSIEHHAAIARLKAQVEGRKPVFDKEVIDFAPQLVEEQLMTYHAQMRKNEIEIELLEDQYDQKVQEVSEMRNRKRLLLKNLQVALEQRNIAKPLMEKQIHSKMDYLALEQKVLELQGDVGALTMGLPRAMKAVEEFRGRVDKFKADLNYEMLQEINKRRLELTSLTETLSTGSDRVTRTDVRSPVKGIIKRIMVNTLGGVIRSGESIMEVVPLDDTLLVEAEVRPADIAFLHPDQRAMVKITAYDFSIYGGLEGIVERISADTIQNEKGEEFYLVKVRTKKNAMLYRGEKLPIIPGMTAQVDVLTGKKSVLDYLLKPILKAKQNALRER</sequence>
<evidence type="ECO:0000256" key="4">
    <source>
        <dbReference type="ARBA" id="ARBA00022475"/>
    </source>
</evidence>
<dbReference type="GO" id="GO:0009306">
    <property type="term" value="P:protein secretion"/>
    <property type="evidence" value="ECO:0007669"/>
    <property type="project" value="InterPro"/>
</dbReference>
<evidence type="ECO:0000313" key="13">
    <source>
        <dbReference type="EMBL" id="SDL45731.1"/>
    </source>
</evidence>
<dbReference type="PANTHER" id="PTHR30386:SF26">
    <property type="entry name" value="TRANSPORT PROTEIN COMB"/>
    <property type="match status" value="1"/>
</dbReference>
<protein>
    <submittedName>
        <fullName evidence="13">Membrane fusion protein, adhesin transport system</fullName>
    </submittedName>
</protein>
<dbReference type="Gene3D" id="2.40.30.170">
    <property type="match status" value="1"/>
</dbReference>
<evidence type="ECO:0000256" key="7">
    <source>
        <dbReference type="ARBA" id="ARBA00022989"/>
    </source>
</evidence>
<keyword evidence="3" id="KW-0813">Transport</keyword>
<keyword evidence="14" id="KW-1185">Reference proteome</keyword>
<keyword evidence="8 10" id="KW-0472">Membrane</keyword>
<feature type="domain" description="AprE-like long alpha-helical hairpin" evidence="11">
    <location>
        <begin position="113"/>
        <end position="288"/>
    </location>
</feature>
<dbReference type="PANTHER" id="PTHR30386">
    <property type="entry name" value="MEMBRANE FUSION SUBUNIT OF EMRAB-TOLC MULTIDRUG EFFLUX PUMP"/>
    <property type="match status" value="1"/>
</dbReference>
<dbReference type="OrthoDB" id="9810980at2"/>
<feature type="coiled-coil region" evidence="9">
    <location>
        <begin position="153"/>
        <end position="201"/>
    </location>
</feature>
<reference evidence="14" key="1">
    <citation type="submission" date="2016-10" db="EMBL/GenBank/DDBJ databases">
        <authorList>
            <person name="Varghese N."/>
            <person name="Submissions S."/>
        </authorList>
    </citation>
    <scope>NUCLEOTIDE SEQUENCE [LARGE SCALE GENOMIC DNA]</scope>
    <source>
        <strain evidence="14">DSM 16995</strain>
    </source>
</reference>
<evidence type="ECO:0000313" key="14">
    <source>
        <dbReference type="Proteomes" id="UP000199053"/>
    </source>
</evidence>
<dbReference type="Pfam" id="PF26002">
    <property type="entry name" value="Beta-barrel_AprE"/>
    <property type="match status" value="1"/>
</dbReference>
<proteinExistence type="inferred from homology"/>
<evidence type="ECO:0000259" key="12">
    <source>
        <dbReference type="Pfam" id="PF26002"/>
    </source>
</evidence>
<organism evidence="13 14">
    <name type="scientific">Maridesulfovibrio ferrireducens</name>
    <dbReference type="NCBI Taxonomy" id="246191"/>
    <lineage>
        <taxon>Bacteria</taxon>
        <taxon>Pseudomonadati</taxon>
        <taxon>Thermodesulfobacteriota</taxon>
        <taxon>Desulfovibrionia</taxon>
        <taxon>Desulfovibrionales</taxon>
        <taxon>Desulfovibrionaceae</taxon>
        <taxon>Maridesulfovibrio</taxon>
    </lineage>
</organism>
<evidence type="ECO:0000256" key="8">
    <source>
        <dbReference type="ARBA" id="ARBA00023136"/>
    </source>
</evidence>
<feature type="domain" description="AprE-like beta-barrel" evidence="12">
    <location>
        <begin position="331"/>
        <end position="420"/>
    </location>
</feature>
<evidence type="ECO:0000256" key="6">
    <source>
        <dbReference type="ARBA" id="ARBA00022692"/>
    </source>
</evidence>
<comment type="subcellular location">
    <subcellularLocation>
        <location evidence="1">Cell inner membrane</location>
        <topology evidence="1">Single-pass membrane protein</topology>
    </subcellularLocation>
</comment>